<evidence type="ECO:0000313" key="2">
    <source>
        <dbReference type="EMBL" id="CAI8018037.1"/>
    </source>
</evidence>
<proteinExistence type="predicted"/>
<protein>
    <submittedName>
        <fullName evidence="2">Lactate utilization protein C</fullName>
    </submittedName>
</protein>
<dbReference type="Proteomes" id="UP001174909">
    <property type="component" value="Unassembled WGS sequence"/>
</dbReference>
<name>A0AA35RVL8_GEOBA</name>
<feature type="domain" description="LUD" evidence="1">
    <location>
        <begin position="65"/>
        <end position="251"/>
    </location>
</feature>
<evidence type="ECO:0000313" key="3">
    <source>
        <dbReference type="Proteomes" id="UP001174909"/>
    </source>
</evidence>
<dbReference type="EMBL" id="CASHTH010001681">
    <property type="protein sequence ID" value="CAI8018037.1"/>
    <property type="molecule type" value="Genomic_DNA"/>
</dbReference>
<dbReference type="InterPro" id="IPR003741">
    <property type="entry name" value="LUD_dom"/>
</dbReference>
<dbReference type="PANTHER" id="PTHR43682:SF1">
    <property type="entry name" value="LACTATE UTILIZATION PROTEIN C"/>
    <property type="match status" value="1"/>
</dbReference>
<sequence>MATVNSGGMPGRPKAEFLRSVRDALGRVEGPPEHPYHRLEEELDTLEERATELETRLRENRPQLLDRFVEMAAKGGWNVHRVSGAEAAVGQVDSIIGELGATRIVRSGQPVFDDLPVDTALDWRGIELVPVVRDSLTTREELREKMRHADVGLTGTDYALAETGSLVIMPRQGLSRLVSLVPPVHVALVRPEEVLESLHDLFLLRRLEYKRRGGEMGSYLNFITGPSRTADIEMTIVQGVHGPRAVHMILVE</sequence>
<comment type="caution">
    <text evidence="2">The sequence shown here is derived from an EMBL/GenBank/DDBJ whole genome shotgun (WGS) entry which is preliminary data.</text>
</comment>
<keyword evidence="3" id="KW-1185">Reference proteome</keyword>
<dbReference type="Gene3D" id="3.40.50.10420">
    <property type="entry name" value="NagB/RpiA/CoA transferase-like"/>
    <property type="match status" value="1"/>
</dbReference>
<organism evidence="2 3">
    <name type="scientific">Geodia barretti</name>
    <name type="common">Barrett's horny sponge</name>
    <dbReference type="NCBI Taxonomy" id="519541"/>
    <lineage>
        <taxon>Eukaryota</taxon>
        <taxon>Metazoa</taxon>
        <taxon>Porifera</taxon>
        <taxon>Demospongiae</taxon>
        <taxon>Heteroscleromorpha</taxon>
        <taxon>Tetractinellida</taxon>
        <taxon>Astrophorina</taxon>
        <taxon>Geodiidae</taxon>
        <taxon>Geodia</taxon>
    </lineage>
</organism>
<dbReference type="InterPro" id="IPR037171">
    <property type="entry name" value="NagB/RpiA_transferase-like"/>
</dbReference>
<dbReference type="PANTHER" id="PTHR43682">
    <property type="entry name" value="LACTATE UTILIZATION PROTEIN C"/>
    <property type="match status" value="1"/>
</dbReference>
<dbReference type="InterPro" id="IPR024185">
    <property type="entry name" value="FTHF_cligase-like_sf"/>
</dbReference>
<evidence type="ECO:0000259" key="1">
    <source>
        <dbReference type="Pfam" id="PF02589"/>
    </source>
</evidence>
<gene>
    <name evidence="2" type="ORF">GBAR_LOCUS10895</name>
</gene>
<accession>A0AA35RVL8</accession>
<dbReference type="SUPFAM" id="SSF100950">
    <property type="entry name" value="NagB/RpiA/CoA transferase-like"/>
    <property type="match status" value="1"/>
</dbReference>
<dbReference type="AlphaFoldDB" id="A0AA35RVL8"/>
<reference evidence="2" key="1">
    <citation type="submission" date="2023-03" db="EMBL/GenBank/DDBJ databases">
        <authorList>
            <person name="Steffen K."/>
            <person name="Cardenas P."/>
        </authorList>
    </citation>
    <scope>NUCLEOTIDE SEQUENCE</scope>
</reference>
<dbReference type="Pfam" id="PF02589">
    <property type="entry name" value="LUD_dom"/>
    <property type="match status" value="1"/>
</dbReference>